<protein>
    <recommendedName>
        <fullName evidence="3">Dynein regulatory complex protein 9</fullName>
    </recommendedName>
    <alternativeName>
        <fullName evidence="9">IQ domain-containing protein G</fullName>
    </alternativeName>
</protein>
<feature type="compositionally biased region" description="Low complexity" evidence="10">
    <location>
        <begin position="1"/>
        <end position="17"/>
    </location>
</feature>
<keyword evidence="5" id="KW-0282">Flagellum</keyword>
<comment type="subcellular location">
    <subcellularLocation>
        <location evidence="1">Cytoplasm</location>
        <location evidence="1">Cytoskeleton</location>
        <location evidence="1">Flagellum axoneme</location>
    </subcellularLocation>
</comment>
<evidence type="ECO:0000256" key="8">
    <source>
        <dbReference type="ARBA" id="ARBA00023273"/>
    </source>
</evidence>
<feature type="region of interest" description="Disordered" evidence="10">
    <location>
        <begin position="1"/>
        <end position="21"/>
    </location>
</feature>
<dbReference type="RefSeq" id="XP_049311709.1">
    <property type="nucleotide sequence ID" value="XM_049455752.1"/>
</dbReference>
<organism evidence="11 12">
    <name type="scientific">Bactrocera dorsalis</name>
    <name type="common">Oriental fruit fly</name>
    <name type="synonym">Dacus dorsalis</name>
    <dbReference type="NCBI Taxonomy" id="27457"/>
    <lineage>
        <taxon>Eukaryota</taxon>
        <taxon>Metazoa</taxon>
        <taxon>Ecdysozoa</taxon>
        <taxon>Arthropoda</taxon>
        <taxon>Hexapoda</taxon>
        <taxon>Insecta</taxon>
        <taxon>Pterygota</taxon>
        <taxon>Neoptera</taxon>
        <taxon>Endopterygota</taxon>
        <taxon>Diptera</taxon>
        <taxon>Brachycera</taxon>
        <taxon>Muscomorpha</taxon>
        <taxon>Tephritoidea</taxon>
        <taxon>Tephritidae</taxon>
        <taxon>Bactrocera</taxon>
        <taxon>Bactrocera</taxon>
    </lineage>
</organism>
<evidence type="ECO:0000256" key="10">
    <source>
        <dbReference type="SAM" id="MobiDB-lite"/>
    </source>
</evidence>
<proteinExistence type="inferred from homology"/>
<dbReference type="PROSITE" id="PS50096">
    <property type="entry name" value="IQ"/>
    <property type="match status" value="1"/>
</dbReference>
<dbReference type="Proteomes" id="UP001652620">
    <property type="component" value="Chromosome 4"/>
</dbReference>
<gene>
    <name evidence="12" type="primary">LOC105227644</name>
</gene>
<evidence type="ECO:0000256" key="3">
    <source>
        <dbReference type="ARBA" id="ARBA00013738"/>
    </source>
</evidence>
<evidence type="ECO:0000256" key="6">
    <source>
        <dbReference type="ARBA" id="ARBA00023069"/>
    </source>
</evidence>
<evidence type="ECO:0000256" key="7">
    <source>
        <dbReference type="ARBA" id="ARBA00023212"/>
    </source>
</evidence>
<keyword evidence="11" id="KW-1185">Reference proteome</keyword>
<feature type="region of interest" description="Disordered" evidence="10">
    <location>
        <begin position="76"/>
        <end position="103"/>
    </location>
</feature>
<dbReference type="PANTHER" id="PTHR14871">
    <property type="entry name" value="DYNEIN REGULATORY COMPLEX PROTEIN 9"/>
    <property type="match status" value="1"/>
</dbReference>
<evidence type="ECO:0000313" key="12">
    <source>
        <dbReference type="RefSeq" id="XP_049311709.1"/>
    </source>
</evidence>
<evidence type="ECO:0000256" key="2">
    <source>
        <dbReference type="ARBA" id="ARBA00008222"/>
    </source>
</evidence>
<evidence type="ECO:0000256" key="5">
    <source>
        <dbReference type="ARBA" id="ARBA00022846"/>
    </source>
</evidence>
<dbReference type="PANTHER" id="PTHR14871:SF1">
    <property type="entry name" value="DYNEIN REGULATORY COMPLEX PROTEIN 9"/>
    <property type="match status" value="1"/>
</dbReference>
<dbReference type="InterPro" id="IPR000048">
    <property type="entry name" value="IQ_motif_EF-hand-BS"/>
</dbReference>
<dbReference type="InterPro" id="IPR042618">
    <property type="entry name" value="IQCG"/>
</dbReference>
<dbReference type="CDD" id="cd23766">
    <property type="entry name" value="IQCG"/>
    <property type="match status" value="1"/>
</dbReference>
<dbReference type="Pfam" id="PF00612">
    <property type="entry name" value="IQ"/>
    <property type="match status" value="1"/>
</dbReference>
<reference evidence="12" key="1">
    <citation type="submission" date="2025-08" db="UniProtKB">
        <authorList>
            <consortium name="RefSeq"/>
        </authorList>
    </citation>
    <scope>IDENTIFICATION</scope>
    <source>
        <tissue evidence="12">Adult</tissue>
    </source>
</reference>
<evidence type="ECO:0000313" key="11">
    <source>
        <dbReference type="Proteomes" id="UP001652620"/>
    </source>
</evidence>
<accession>A0ABM3JR40</accession>
<sequence length="402" mass="47160">MEKQQQHQQQQSAKQQACCKPLKHNSKPFTVKHISQLENYVHPPLEAKALRKLLLSAVFNEAITKLTIYQRSQRINARRCEPKKESTPKYQPNSRRSSKKEALKKLDGTENVLSEKMLNEIKLDQELNLLRKIYGTALSELESDATSKVFDADDLDESPVRSNDQLYSVIEAQKPDKNEVEQALDLLNTNKEAFKALKVQLAEEQQTAKKRIVEQDDCIATLRHNLRNVRLLNELELRLVQRWEENRYTQASIVGANEERTLQQQIDDLRRRIAGEECIIVQVDKFSVKQFAELNAKIAAWQLKYARVMEIKCTETQAKERQILKLQKSWERHRETYAERQKFVRDYLEEKEVERQLYEQQNYRVECAVRLQAWWRGLMVRRGLGPFKKKSKKGKKGKGKAK</sequence>
<evidence type="ECO:0000256" key="1">
    <source>
        <dbReference type="ARBA" id="ARBA00004611"/>
    </source>
</evidence>
<evidence type="ECO:0000256" key="9">
    <source>
        <dbReference type="ARBA" id="ARBA00032183"/>
    </source>
</evidence>
<dbReference type="GeneID" id="105227644"/>
<keyword evidence="8" id="KW-0966">Cell projection</keyword>
<keyword evidence="6" id="KW-0969">Cilium</keyword>
<evidence type="ECO:0000256" key="4">
    <source>
        <dbReference type="ARBA" id="ARBA00022490"/>
    </source>
</evidence>
<comment type="similarity">
    <text evidence="2">Belongs to the DRC9 family.</text>
</comment>
<name>A0ABM3JR40_BACDO</name>
<feature type="compositionally biased region" description="Basic and acidic residues" evidence="10">
    <location>
        <begin position="78"/>
        <end position="87"/>
    </location>
</feature>
<keyword evidence="4" id="KW-0963">Cytoplasm</keyword>
<keyword evidence="7" id="KW-0206">Cytoskeleton</keyword>